<dbReference type="Pfam" id="PF01536">
    <property type="entry name" value="SAM_decarbox"/>
    <property type="match status" value="1"/>
</dbReference>
<dbReference type="PANTHER" id="PTHR11570:SF0">
    <property type="entry name" value="S-ADENOSYLMETHIONINE DECARBOXYLASE PROENZYME"/>
    <property type="match status" value="1"/>
</dbReference>
<reference evidence="6" key="1">
    <citation type="journal article" date="2020" name="Stud. Mycol.">
        <title>101 Dothideomycetes genomes: a test case for predicting lifestyles and emergence of pathogens.</title>
        <authorList>
            <person name="Haridas S."/>
            <person name="Albert R."/>
            <person name="Binder M."/>
            <person name="Bloem J."/>
            <person name="Labutti K."/>
            <person name="Salamov A."/>
            <person name="Andreopoulos B."/>
            <person name="Baker S."/>
            <person name="Barry K."/>
            <person name="Bills G."/>
            <person name="Bluhm B."/>
            <person name="Cannon C."/>
            <person name="Castanera R."/>
            <person name="Culley D."/>
            <person name="Daum C."/>
            <person name="Ezra D."/>
            <person name="Gonzalez J."/>
            <person name="Henrissat B."/>
            <person name="Kuo A."/>
            <person name="Liang C."/>
            <person name="Lipzen A."/>
            <person name="Lutzoni F."/>
            <person name="Magnuson J."/>
            <person name="Mondo S."/>
            <person name="Nolan M."/>
            <person name="Ohm R."/>
            <person name="Pangilinan J."/>
            <person name="Park H.-J."/>
            <person name="Ramirez L."/>
            <person name="Alfaro M."/>
            <person name="Sun H."/>
            <person name="Tritt A."/>
            <person name="Yoshinaga Y."/>
            <person name="Zwiers L.-H."/>
            <person name="Turgeon B."/>
            <person name="Goodwin S."/>
            <person name="Spatafora J."/>
            <person name="Crous P."/>
            <person name="Grigoriev I."/>
        </authorList>
    </citation>
    <scope>NUCLEOTIDE SEQUENCE</scope>
    <source>
        <strain evidence="6">CBS 269.34</strain>
    </source>
</reference>
<evidence type="ECO:0000256" key="1">
    <source>
        <dbReference type="ARBA" id="ARBA00004911"/>
    </source>
</evidence>
<dbReference type="FunFam" id="3.60.90.10:FF:000008">
    <property type="entry name" value="S-adenosylmethionine decarboxylase proenzyme"/>
    <property type="match status" value="1"/>
</dbReference>
<keyword evidence="4" id="KW-0620">Polyamine biosynthesis</keyword>
<dbReference type="GO" id="GO:0008295">
    <property type="term" value="P:spermidine biosynthetic process"/>
    <property type="evidence" value="ECO:0007669"/>
    <property type="project" value="UniProtKB-KW"/>
</dbReference>
<evidence type="ECO:0000256" key="3">
    <source>
        <dbReference type="ARBA" id="ARBA00023066"/>
    </source>
</evidence>
<comment type="pathway">
    <text evidence="1">Amine and polyamine biosynthesis; S-adenosylmethioninamine biosynthesis; S-adenosylmethioninamine from S-adenosyl-L-methionine: step 1/1.</text>
</comment>
<dbReference type="GO" id="GO:0005829">
    <property type="term" value="C:cytosol"/>
    <property type="evidence" value="ECO:0007669"/>
    <property type="project" value="TreeGrafter"/>
</dbReference>
<keyword evidence="3" id="KW-0745">Spermidine biosynthesis</keyword>
<evidence type="ECO:0000256" key="5">
    <source>
        <dbReference type="SAM" id="MobiDB-lite"/>
    </source>
</evidence>
<dbReference type="UniPathway" id="UPA00331">
    <property type="reaction ID" value="UER00451"/>
</dbReference>
<sequence length="536" mass="59486">MVVTEIPKHYTASPSSHVGTPHLTINREATIDLDSSNAFEGPEKLLEVWFSSSPTDLPGAAGPLGLKGVPADTWKQMLDLVNCKVLSIVESEHVDAYLLSESSMFVWPHKLVLKTCGTTTLLWGLPRMLEIAALDAGFPHVTAQPTRGIAAAATPYRVFYSRKNFLYPDQQRGPHRSWRDEVRFLDQRFQGGSAYMIGKMNGEHWYLYITGPDTKLTPPSTPDREFMDIPVTETKIIDHPQRLLVAKGDETQDETLEVLMTDLDEQNARQFYLEDASAVAEGRFFQKARDARKNAINSLGVIPEEKGSSGSLGGSTLPNTRAHSEDSFDVFEQTSSDHSGFSSDDDDLTFPEELTTEGHTLGTVVSETCGLADVYPTAKYPDARIDAYLFTPCGFSANGVIPAPGGTVNTNGKGSDGSNATHYFTVHVTPEPQCSYASFETNVPARQSGRETAEVVEHVVDIFKPGRFSVTIFETKPADEAHYQDAVKRTSRMDCIKGYRRVDRIVHDLDGYDLVFRYYERDDWKGGKPRLGEMDY</sequence>
<evidence type="ECO:0000313" key="7">
    <source>
        <dbReference type="Proteomes" id="UP000799750"/>
    </source>
</evidence>
<dbReference type="EMBL" id="MU004187">
    <property type="protein sequence ID" value="KAF2497071.1"/>
    <property type="molecule type" value="Genomic_DNA"/>
</dbReference>
<dbReference type="InterPro" id="IPR048283">
    <property type="entry name" value="AdoMetDC-like"/>
</dbReference>
<evidence type="ECO:0000256" key="4">
    <source>
        <dbReference type="ARBA" id="ARBA00023115"/>
    </source>
</evidence>
<gene>
    <name evidence="6" type="ORF">BU16DRAFT_459027</name>
</gene>
<dbReference type="OrthoDB" id="1068353at2759"/>
<name>A0A6A6QXC1_9PEZI</name>
<feature type="region of interest" description="Disordered" evidence="5">
    <location>
        <begin position="302"/>
        <end position="322"/>
    </location>
</feature>
<dbReference type="InterPro" id="IPR016067">
    <property type="entry name" value="S-AdoMet_deCO2ase_core"/>
</dbReference>
<organism evidence="6 7">
    <name type="scientific">Lophium mytilinum</name>
    <dbReference type="NCBI Taxonomy" id="390894"/>
    <lineage>
        <taxon>Eukaryota</taxon>
        <taxon>Fungi</taxon>
        <taxon>Dikarya</taxon>
        <taxon>Ascomycota</taxon>
        <taxon>Pezizomycotina</taxon>
        <taxon>Dothideomycetes</taxon>
        <taxon>Pleosporomycetidae</taxon>
        <taxon>Mytilinidiales</taxon>
        <taxon>Mytilinidiaceae</taxon>
        <taxon>Lophium</taxon>
    </lineage>
</organism>
<dbReference type="FunFam" id="3.60.90.10:FF:000023">
    <property type="entry name" value="S-adenosylmethionine decarboxylase proenzyme"/>
    <property type="match status" value="1"/>
</dbReference>
<comment type="similarity">
    <text evidence="2">Belongs to the eukaryotic AdoMetDC family.</text>
</comment>
<dbReference type="PROSITE" id="PS01336">
    <property type="entry name" value="ADOMETDC"/>
    <property type="match status" value="1"/>
</dbReference>
<dbReference type="AlphaFoldDB" id="A0A6A6QXC1"/>
<keyword evidence="7" id="KW-1185">Reference proteome</keyword>
<proteinExistence type="inferred from homology"/>
<dbReference type="InterPro" id="IPR018166">
    <property type="entry name" value="S-AdoMet_deCO2ase_CS"/>
</dbReference>
<evidence type="ECO:0000313" key="6">
    <source>
        <dbReference type="EMBL" id="KAF2497071.1"/>
    </source>
</evidence>
<evidence type="ECO:0000256" key="2">
    <source>
        <dbReference type="ARBA" id="ARBA00008466"/>
    </source>
</evidence>
<dbReference type="GO" id="GO:0004014">
    <property type="term" value="F:adenosylmethionine decarboxylase activity"/>
    <property type="evidence" value="ECO:0007669"/>
    <property type="project" value="InterPro"/>
</dbReference>
<dbReference type="SUPFAM" id="SSF56276">
    <property type="entry name" value="S-adenosylmethionine decarboxylase"/>
    <property type="match status" value="1"/>
</dbReference>
<protein>
    <submittedName>
        <fullName evidence="6">S-adenosylmethionine decarboxylase</fullName>
    </submittedName>
</protein>
<dbReference type="Gene3D" id="3.60.90.10">
    <property type="entry name" value="S-adenosylmethionine decarboxylase"/>
    <property type="match status" value="2"/>
</dbReference>
<dbReference type="PANTHER" id="PTHR11570">
    <property type="entry name" value="S-ADENOSYLMETHIONINE DECARBOXYLASE"/>
    <property type="match status" value="1"/>
</dbReference>
<dbReference type="GO" id="GO:0006597">
    <property type="term" value="P:spermine biosynthetic process"/>
    <property type="evidence" value="ECO:0007669"/>
    <property type="project" value="TreeGrafter"/>
</dbReference>
<dbReference type="Proteomes" id="UP000799750">
    <property type="component" value="Unassembled WGS sequence"/>
</dbReference>
<accession>A0A6A6QXC1</accession>